<evidence type="ECO:0000256" key="4">
    <source>
        <dbReference type="SAM" id="MobiDB-lite"/>
    </source>
</evidence>
<evidence type="ECO:0000256" key="3">
    <source>
        <dbReference type="ARBA" id="ARBA00023186"/>
    </source>
</evidence>
<dbReference type="Proteomes" id="UP001324287">
    <property type="component" value="Chromosome"/>
</dbReference>
<feature type="region of interest" description="Disordered" evidence="4">
    <location>
        <begin position="1"/>
        <end position="57"/>
    </location>
</feature>
<evidence type="ECO:0000313" key="5">
    <source>
        <dbReference type="EMBL" id="WRL67238.1"/>
    </source>
</evidence>
<protein>
    <submittedName>
        <fullName evidence="5">Hsp70 family protein</fullName>
    </submittedName>
</protein>
<dbReference type="InterPro" id="IPR043129">
    <property type="entry name" value="ATPase_NBD"/>
</dbReference>
<feature type="region of interest" description="Disordered" evidence="4">
    <location>
        <begin position="209"/>
        <end position="308"/>
    </location>
</feature>
<evidence type="ECO:0000313" key="6">
    <source>
        <dbReference type="Proteomes" id="UP001324287"/>
    </source>
</evidence>
<dbReference type="InterPro" id="IPR013126">
    <property type="entry name" value="Hsp_70_fam"/>
</dbReference>
<gene>
    <name evidence="5" type="ORF">U6N30_30350</name>
</gene>
<feature type="compositionally biased region" description="Low complexity" evidence="4">
    <location>
        <begin position="210"/>
        <end position="226"/>
    </location>
</feature>
<proteinExistence type="predicted"/>
<name>A0ABZ1BAT1_9ACTN</name>
<dbReference type="Gene3D" id="3.30.420.40">
    <property type="match status" value="2"/>
</dbReference>
<reference evidence="5 6" key="1">
    <citation type="submission" date="2023-12" db="EMBL/GenBank/DDBJ databases">
        <title>Blastococcus brunescens sp. nov., an actonobacterium isolated from sandstone collected in sahara desert.</title>
        <authorList>
            <person name="Gtari M."/>
            <person name="Ghodhbane F."/>
        </authorList>
    </citation>
    <scope>NUCLEOTIDE SEQUENCE [LARGE SCALE GENOMIC DNA]</scope>
    <source>
        <strain evidence="5 6">BMG 8361</strain>
    </source>
</reference>
<keyword evidence="6" id="KW-1185">Reference proteome</keyword>
<evidence type="ECO:0000256" key="2">
    <source>
        <dbReference type="ARBA" id="ARBA00022840"/>
    </source>
</evidence>
<dbReference type="EMBL" id="CP141261">
    <property type="protein sequence ID" value="WRL67238.1"/>
    <property type="molecule type" value="Genomic_DNA"/>
</dbReference>
<evidence type="ECO:0000256" key="1">
    <source>
        <dbReference type="ARBA" id="ARBA00022741"/>
    </source>
</evidence>
<keyword evidence="2" id="KW-0067">ATP-binding</keyword>
<organism evidence="5 6">
    <name type="scientific">Blastococcus brunescens</name>
    <dbReference type="NCBI Taxonomy" id="1564165"/>
    <lineage>
        <taxon>Bacteria</taxon>
        <taxon>Bacillati</taxon>
        <taxon>Actinomycetota</taxon>
        <taxon>Actinomycetes</taxon>
        <taxon>Geodermatophilales</taxon>
        <taxon>Geodermatophilaceae</taxon>
        <taxon>Blastococcus</taxon>
    </lineage>
</organism>
<feature type="compositionally biased region" description="Basic and acidic residues" evidence="4">
    <location>
        <begin position="32"/>
        <end position="43"/>
    </location>
</feature>
<sequence>MGGPDSRRSVRGRHRHRRPDHRRRHLRKRGRSDRPSARRDGRRPGLRAAAPDGHPQLIDTSVALPGSSAPVLRNYLSRVGVPIPLQVSGRPVHAPDVVASVVSAVQAIAEAREGRPPSWTVLTVPPSWGQHRRAALSEALTTAVHSPVTLASAAVAAARSQVAADGAVRMSTLAVYDLGASTLDTAVVRIADDGTVEHLGVPPPRWHGVAAMSTTPSSATSGPASAWRPERRASRPRCGAPWPGCGPGAWRRRRPCPPTPTSGSTSSCPRATRCSGSSGRSSRNSSSSRSRSLSTPSGTPSRRPVYGLPTSMVWFSPAVVGGCR</sequence>
<dbReference type="SUPFAM" id="SSF53067">
    <property type="entry name" value="Actin-like ATPase domain"/>
    <property type="match status" value="1"/>
</dbReference>
<feature type="compositionally biased region" description="Low complexity" evidence="4">
    <location>
        <begin position="261"/>
        <end position="304"/>
    </location>
</feature>
<accession>A0ABZ1BAT1</accession>
<dbReference type="Pfam" id="PF00012">
    <property type="entry name" value="HSP70"/>
    <property type="match status" value="1"/>
</dbReference>
<keyword evidence="3" id="KW-0143">Chaperone</keyword>
<keyword evidence="1" id="KW-0547">Nucleotide-binding</keyword>
<feature type="compositionally biased region" description="Basic residues" evidence="4">
    <location>
        <begin position="9"/>
        <end position="31"/>
    </location>
</feature>